<gene>
    <name evidence="1" type="ORF">FHS29_004536</name>
</gene>
<protein>
    <submittedName>
        <fullName evidence="1">Uncharacterized protein</fullName>
    </submittedName>
</protein>
<reference evidence="1 2" key="1">
    <citation type="submission" date="2020-08" db="EMBL/GenBank/DDBJ databases">
        <title>Genomic Encyclopedia of Type Strains, Phase III (KMG-III): the genomes of soil and plant-associated and newly described type strains.</title>
        <authorList>
            <person name="Whitman W."/>
        </authorList>
    </citation>
    <scope>NUCLEOTIDE SEQUENCE [LARGE SCALE GENOMIC DNA]</scope>
    <source>
        <strain evidence="1 2">CECT 8640</strain>
    </source>
</reference>
<sequence length="173" mass="18179">MGAGGVFAAAALAGAVAVGAGELGQPDDGAWKGLGLRVVDRVTRDDRDCVANSFGQVRDLLAAAPCTSLSRMLFTLTDDKGSVVAVSVAWVEFGARDVATEFKRVEDIHGTGDITPLSASLLLMDDITFTAHHYDSELLDRTVVVAEAENVEGAATPEFLHRVTEVAVLTPRP</sequence>
<name>A0A841CP60_9PSEU</name>
<dbReference type="RefSeq" id="WP_184693472.1">
    <property type="nucleotide sequence ID" value="NZ_JACHJN010000007.1"/>
</dbReference>
<evidence type="ECO:0000313" key="2">
    <source>
        <dbReference type="Proteomes" id="UP000547510"/>
    </source>
</evidence>
<evidence type="ECO:0000313" key="1">
    <source>
        <dbReference type="EMBL" id="MBB5957928.1"/>
    </source>
</evidence>
<dbReference type="EMBL" id="JACHJN010000007">
    <property type="protein sequence ID" value="MBB5957928.1"/>
    <property type="molecule type" value="Genomic_DNA"/>
</dbReference>
<dbReference type="AlphaFoldDB" id="A0A841CP60"/>
<keyword evidence="2" id="KW-1185">Reference proteome</keyword>
<comment type="caution">
    <text evidence="1">The sequence shown here is derived from an EMBL/GenBank/DDBJ whole genome shotgun (WGS) entry which is preliminary data.</text>
</comment>
<dbReference type="Proteomes" id="UP000547510">
    <property type="component" value="Unassembled WGS sequence"/>
</dbReference>
<organism evidence="1 2">
    <name type="scientific">Saccharothrix tamanrassetensis</name>
    <dbReference type="NCBI Taxonomy" id="1051531"/>
    <lineage>
        <taxon>Bacteria</taxon>
        <taxon>Bacillati</taxon>
        <taxon>Actinomycetota</taxon>
        <taxon>Actinomycetes</taxon>
        <taxon>Pseudonocardiales</taxon>
        <taxon>Pseudonocardiaceae</taxon>
        <taxon>Saccharothrix</taxon>
    </lineage>
</organism>
<proteinExistence type="predicted"/>
<accession>A0A841CP60</accession>